<dbReference type="InterPro" id="IPR027417">
    <property type="entry name" value="P-loop_NTPase"/>
</dbReference>
<name>A0A6B1DZ90_9CHLR</name>
<comment type="caution">
    <text evidence="3">The sequence shown here is derived from an EMBL/GenBank/DDBJ whole genome shotgun (WGS) entry which is preliminary data.</text>
</comment>
<feature type="compositionally biased region" description="Polar residues" evidence="1">
    <location>
        <begin position="1"/>
        <end position="14"/>
    </location>
</feature>
<proteinExistence type="predicted"/>
<dbReference type="SUPFAM" id="SSF52540">
    <property type="entry name" value="P-loop containing nucleoside triphosphate hydrolases"/>
    <property type="match status" value="1"/>
</dbReference>
<evidence type="ECO:0000259" key="2">
    <source>
        <dbReference type="SMART" id="SM00382"/>
    </source>
</evidence>
<feature type="domain" description="AAA+ ATPase" evidence="2">
    <location>
        <begin position="241"/>
        <end position="536"/>
    </location>
</feature>
<protein>
    <submittedName>
        <fullName evidence="3">DUF2075 domain-containing protein</fullName>
    </submittedName>
</protein>
<dbReference type="InterPro" id="IPR018647">
    <property type="entry name" value="SLFN_3-like_DNA/RNA_helicase"/>
</dbReference>
<reference evidence="3" key="1">
    <citation type="submission" date="2019-09" db="EMBL/GenBank/DDBJ databases">
        <title>Characterisation of the sponge microbiome using genome-centric metagenomics.</title>
        <authorList>
            <person name="Engelberts J.P."/>
            <person name="Robbins S.J."/>
            <person name="De Goeij J.M."/>
            <person name="Aranda M."/>
            <person name="Bell S.C."/>
            <person name="Webster N.S."/>
        </authorList>
    </citation>
    <scope>NUCLEOTIDE SEQUENCE</scope>
    <source>
        <strain evidence="3">SB0662_bin_9</strain>
    </source>
</reference>
<evidence type="ECO:0000313" key="3">
    <source>
        <dbReference type="EMBL" id="MYD91674.1"/>
    </source>
</evidence>
<dbReference type="AlphaFoldDB" id="A0A6B1DZ90"/>
<dbReference type="SMART" id="SM00382">
    <property type="entry name" value="AAA"/>
    <property type="match status" value="1"/>
</dbReference>
<gene>
    <name evidence="3" type="ORF">F4Y08_15300</name>
</gene>
<dbReference type="InterPro" id="IPR003593">
    <property type="entry name" value="AAA+_ATPase"/>
</dbReference>
<organism evidence="3">
    <name type="scientific">Caldilineaceae bacterium SB0662_bin_9</name>
    <dbReference type="NCBI Taxonomy" id="2605258"/>
    <lineage>
        <taxon>Bacteria</taxon>
        <taxon>Bacillati</taxon>
        <taxon>Chloroflexota</taxon>
        <taxon>Caldilineae</taxon>
        <taxon>Caldilineales</taxon>
        <taxon>Caldilineaceae</taxon>
    </lineage>
</organism>
<feature type="region of interest" description="Disordered" evidence="1">
    <location>
        <begin position="1"/>
        <end position="25"/>
    </location>
</feature>
<evidence type="ECO:0000256" key="1">
    <source>
        <dbReference type="SAM" id="MobiDB-lite"/>
    </source>
</evidence>
<dbReference type="Pfam" id="PF09848">
    <property type="entry name" value="SLFN-g3_helicase"/>
    <property type="match status" value="1"/>
</dbReference>
<sequence length="651" mass="72148">MSITSREPSSSNTAGRGWDSDFRSFEQTPPASVVRRIQDFIGTHSPSEYRSWTSSVPHLQREVGEVVRYDGVAGSYTAVLEYQLPLEARRIDAVFLLHDGVAVIELKGKAVATAADVDQAHAYARDLANYHRDCHQRRVVPILVPTEMQGPVQCTGHVHVCPPHRLDELLAEVDSKFRPDRMDPDRFLSADAYRPLPSLIQAARALFHSRRVPRLWRSLANTDAAVDGIHDIVREAAATRTRRLVLVTGVPGAGKTLVGLRMAHSKAPDRLASRNSPSSAIYLSGNRSLVQVLQYQFRSAGGGGRAFVRGVKDYIRTYGRASGNVPDHHVIVFDEAQRAFDAPKVADAHKLSLAQAKSEPQEFVTIAEQLPDWCVVVGLIGSGQEIHVGEEAGIGQWADAVRGSADADSWTVHGPPGIQSEFPGLTFRPDQALSLDTALRAHLATDLDLFVDGLVSPEEPKDETRLSQLAGSLERNGHHLRLCRDLRVGKAYLRDRYADQPDKRFGLLASSRDKALDRSVPAHQRFDTDYRWRSQAKLLGPWYVESEEHPDSCRHLHRSITEFEAQGLELDGVLLGWGTDFVRSGGVWDMSRMTRYRKSGQAKVRDPGQLRANAYRVLLTRARDVTVVYVPDLPESEGTAAFLQGVGFQPL</sequence>
<accession>A0A6B1DZ90</accession>
<dbReference type="EMBL" id="VXPY01000106">
    <property type="protein sequence ID" value="MYD91674.1"/>
    <property type="molecule type" value="Genomic_DNA"/>
</dbReference>